<dbReference type="EC" id="4.6.1.16" evidence="2"/>
<reference evidence="7 8" key="1">
    <citation type="submission" date="2019-10" db="EMBL/GenBank/DDBJ databases">
        <title>Assembly and Annotation for the nematode Trichostrongylus colubriformis.</title>
        <authorList>
            <person name="Martin J."/>
        </authorList>
    </citation>
    <scope>NUCLEOTIDE SEQUENCE [LARGE SCALE GENOMIC DNA]</scope>
    <source>
        <strain evidence="7">G859</strain>
        <tissue evidence="7">Whole worm</tissue>
    </source>
</reference>
<keyword evidence="7" id="KW-0540">Nuclease</keyword>
<dbReference type="GO" id="GO:0005634">
    <property type="term" value="C:nucleus"/>
    <property type="evidence" value="ECO:0007669"/>
    <property type="project" value="UniProtKB-ARBA"/>
</dbReference>
<dbReference type="InterPro" id="IPR006676">
    <property type="entry name" value="tRNA_splic"/>
</dbReference>
<feature type="domain" description="tRNA intron endonuclease catalytic" evidence="6">
    <location>
        <begin position="30"/>
        <end position="109"/>
    </location>
</feature>
<evidence type="ECO:0000256" key="2">
    <source>
        <dbReference type="ARBA" id="ARBA00012573"/>
    </source>
</evidence>
<evidence type="ECO:0000313" key="7">
    <source>
        <dbReference type="EMBL" id="KAK5973508.1"/>
    </source>
</evidence>
<dbReference type="Pfam" id="PF01974">
    <property type="entry name" value="tRNA_int_endo"/>
    <property type="match status" value="1"/>
</dbReference>
<name>A0AAN8FZF5_TRICO</name>
<evidence type="ECO:0000259" key="6">
    <source>
        <dbReference type="Pfam" id="PF01974"/>
    </source>
</evidence>
<evidence type="ECO:0000256" key="4">
    <source>
        <dbReference type="ARBA" id="ARBA00023239"/>
    </source>
</evidence>
<dbReference type="InterPro" id="IPR011856">
    <property type="entry name" value="tRNA_endonuc-like_dom_sf"/>
</dbReference>
<proteinExistence type="inferred from homology"/>
<evidence type="ECO:0000256" key="5">
    <source>
        <dbReference type="ARBA" id="ARBA00034031"/>
    </source>
</evidence>
<dbReference type="InterPro" id="IPR036167">
    <property type="entry name" value="tRNA_intron_Endo_cat-like_sf"/>
</dbReference>
<keyword evidence="7" id="KW-0378">Hydrolase</keyword>
<dbReference type="CDD" id="cd22363">
    <property type="entry name" value="tRNA-intron_lyase_C"/>
    <property type="match status" value="1"/>
</dbReference>
<dbReference type="SUPFAM" id="SSF53032">
    <property type="entry name" value="tRNA-intron endonuclease catalytic domain-like"/>
    <property type="match status" value="1"/>
</dbReference>
<comment type="catalytic activity">
    <reaction evidence="5">
        <text>pretRNA = a 3'-half-tRNA molecule with a 5'-OH end + a 5'-half-tRNA molecule with a 2',3'-cyclic phosphate end + an intron with a 2',3'-cyclic phosphate and a 5'-hydroxyl terminus.</text>
        <dbReference type="EC" id="4.6.1.16"/>
    </reaction>
</comment>
<protein>
    <recommendedName>
        <fullName evidence="2">tRNA-intron lyase</fullName>
        <ecNumber evidence="2">4.6.1.16</ecNumber>
    </recommendedName>
</protein>
<evidence type="ECO:0000313" key="8">
    <source>
        <dbReference type="Proteomes" id="UP001331761"/>
    </source>
</evidence>
<dbReference type="GO" id="GO:0000379">
    <property type="term" value="P:tRNA-type intron splice site recognition and cleavage"/>
    <property type="evidence" value="ECO:0007669"/>
    <property type="project" value="TreeGrafter"/>
</dbReference>
<gene>
    <name evidence="7" type="ORF">GCK32_018348</name>
</gene>
<keyword evidence="4" id="KW-0456">Lyase</keyword>
<keyword evidence="3" id="KW-0819">tRNA processing</keyword>
<dbReference type="InterPro" id="IPR006677">
    <property type="entry name" value="tRNA_intron_Endonuc_cat-like"/>
</dbReference>
<dbReference type="AlphaFoldDB" id="A0AAN8FZF5"/>
<dbReference type="EMBL" id="WIXE01015390">
    <property type="protein sequence ID" value="KAK5973508.1"/>
    <property type="molecule type" value="Genomic_DNA"/>
</dbReference>
<dbReference type="Gene3D" id="3.40.1350.10">
    <property type="match status" value="1"/>
</dbReference>
<dbReference type="Proteomes" id="UP001331761">
    <property type="component" value="Unassembled WGS sequence"/>
</dbReference>
<keyword evidence="7" id="KW-0255">Endonuclease</keyword>
<evidence type="ECO:0000256" key="3">
    <source>
        <dbReference type="ARBA" id="ARBA00022694"/>
    </source>
</evidence>
<comment type="caution">
    <text evidence="7">The sequence shown here is derived from an EMBL/GenBank/DDBJ whole genome shotgun (WGS) entry which is preliminary data.</text>
</comment>
<accession>A0AAN8FZF5</accession>
<dbReference type="GO" id="GO:0000213">
    <property type="term" value="F:tRNA-intron lyase activity"/>
    <property type="evidence" value="ECO:0007669"/>
    <property type="project" value="UniProtKB-EC"/>
</dbReference>
<organism evidence="7 8">
    <name type="scientific">Trichostrongylus colubriformis</name>
    <name type="common">Black scour worm</name>
    <dbReference type="NCBI Taxonomy" id="6319"/>
    <lineage>
        <taxon>Eukaryota</taxon>
        <taxon>Metazoa</taxon>
        <taxon>Ecdysozoa</taxon>
        <taxon>Nematoda</taxon>
        <taxon>Chromadorea</taxon>
        <taxon>Rhabditida</taxon>
        <taxon>Rhabditina</taxon>
        <taxon>Rhabditomorpha</taxon>
        <taxon>Strongyloidea</taxon>
        <taxon>Trichostrongylidae</taxon>
        <taxon>Trichostrongylus</taxon>
    </lineage>
</organism>
<comment type="similarity">
    <text evidence="1">Belongs to the tRNA-intron endonuclease family.</text>
</comment>
<dbReference type="NCBIfam" id="TIGR00324">
    <property type="entry name" value="endA"/>
    <property type="match status" value="1"/>
</dbReference>
<dbReference type="GO" id="GO:0003676">
    <property type="term" value="F:nucleic acid binding"/>
    <property type="evidence" value="ECO:0007669"/>
    <property type="project" value="InterPro"/>
</dbReference>
<evidence type="ECO:0000256" key="1">
    <source>
        <dbReference type="ARBA" id="ARBA00008078"/>
    </source>
</evidence>
<sequence length="128" mass="15168">MIDLRKIDLDENIYEWLDEFEIPVPCTREFRARHLVYYDLWSRGYHLTSGEQFGTAWLVYEGRPDDVHATFLVDFILDDQMMMSTNLIALIRVAIQVKKIMVLAVVSNDRSEPHYVMMDWLRPQGVDE</sequence>
<keyword evidence="8" id="KW-1185">Reference proteome</keyword>
<dbReference type="PANTHER" id="PTHR13070">
    <property type="entry name" value="TRNA-SPLICING ENDONUCLEASE SUBUNIT SEN34-RELATED"/>
    <property type="match status" value="1"/>
</dbReference>
<dbReference type="PANTHER" id="PTHR13070:SF0">
    <property type="entry name" value="TRNA-SPLICING ENDONUCLEASE SUBUNIT SEN34"/>
    <property type="match status" value="1"/>
</dbReference>